<evidence type="ECO:0000256" key="7">
    <source>
        <dbReference type="ARBA" id="ARBA00022645"/>
    </source>
</evidence>
<dbReference type="InterPro" id="IPR039866">
    <property type="entry name" value="CPQ"/>
</dbReference>
<evidence type="ECO:0000256" key="13">
    <source>
        <dbReference type="ARBA" id="ARBA00022833"/>
    </source>
</evidence>
<evidence type="ECO:0000256" key="3">
    <source>
        <dbReference type="ARBA" id="ARBA00004555"/>
    </source>
</evidence>
<dbReference type="GO" id="GO:0004180">
    <property type="term" value="F:carboxypeptidase activity"/>
    <property type="evidence" value="ECO:0007669"/>
    <property type="project" value="UniProtKB-KW"/>
</dbReference>
<dbReference type="SUPFAM" id="SSF52025">
    <property type="entry name" value="PA domain"/>
    <property type="match status" value="1"/>
</dbReference>
<evidence type="ECO:0000256" key="5">
    <source>
        <dbReference type="ARBA" id="ARBA00014116"/>
    </source>
</evidence>
<dbReference type="GO" id="GO:0046872">
    <property type="term" value="F:metal ion binding"/>
    <property type="evidence" value="ECO:0007669"/>
    <property type="project" value="UniProtKB-KW"/>
</dbReference>
<evidence type="ECO:0000256" key="1">
    <source>
        <dbReference type="ARBA" id="ARBA00004240"/>
    </source>
</evidence>
<dbReference type="PANTHER" id="PTHR12053">
    <property type="entry name" value="PROTEASE FAMILY M28 PLASMA GLUTAMATE CARBOXYPEPTIDASE-RELATED"/>
    <property type="match status" value="1"/>
</dbReference>
<dbReference type="Pfam" id="PF04389">
    <property type="entry name" value="Peptidase_M28"/>
    <property type="match status" value="1"/>
</dbReference>
<keyword evidence="24" id="KW-1185">Reference proteome</keyword>
<dbReference type="GO" id="GO:0006508">
    <property type="term" value="P:proteolysis"/>
    <property type="evidence" value="ECO:0007669"/>
    <property type="project" value="UniProtKB-KW"/>
</dbReference>
<dbReference type="GO" id="GO:0005764">
    <property type="term" value="C:lysosome"/>
    <property type="evidence" value="ECO:0007669"/>
    <property type="project" value="UniProtKB-SubCell"/>
</dbReference>
<accession>A0A1I0Q591</accession>
<evidence type="ECO:0000256" key="16">
    <source>
        <dbReference type="ARBA" id="ARBA00023145"/>
    </source>
</evidence>
<keyword evidence="6" id="KW-0964">Secreted</keyword>
<dbReference type="PANTHER" id="PTHR12053:SF3">
    <property type="entry name" value="CARBOXYPEPTIDASE Q"/>
    <property type="match status" value="1"/>
</dbReference>
<dbReference type="GO" id="GO:0005576">
    <property type="term" value="C:extracellular region"/>
    <property type="evidence" value="ECO:0007669"/>
    <property type="project" value="UniProtKB-SubCell"/>
</dbReference>
<dbReference type="InterPro" id="IPR003137">
    <property type="entry name" value="PA_domain"/>
</dbReference>
<dbReference type="OrthoDB" id="34215at2157"/>
<protein>
    <recommendedName>
        <fullName evidence="5">Carboxypeptidase Q</fullName>
    </recommendedName>
    <alternativeName>
        <fullName evidence="20">Plasma glutamate carboxypeptidase</fullName>
    </alternativeName>
</protein>
<sequence>MTEEARALGLAWTDETPWTVLTALTELDHRLAGHEGARRAAEITADALREAGARDVHTDQFALPVWTRGGCSLRVTQPTDREFEGIALPYSPAGDVAGRLVDVGYGTEDGFEGVDVADAVVLASTDSPPGGRLVHRMEKYGRAVDGGAAAFVFYNHRDGQLPPTGSLRFGREGEIPAVGVSTETGDWLQEYADRGGEVALSVDARTGPGEGTNTQGALGPDTDEEVVVLAHHDAHDIAEGALDNGCGVAALVAAARVLADLDLDTRVRLATVGAEEVGLQGASALAGSLDPESVRAVVNLDGAGRYRTMRAFCHGTDHFEGVLETVSDDTGHPIEVRDTVHPYSDHWPFLTSGVPAVQLHSVTPERGRGWGHTHADTRDKADPRNIREHGMLAALLVRELAGEDEAVPRPDADALRDRLADDGMRPGMEAAGVWPENWG</sequence>
<evidence type="ECO:0000313" key="24">
    <source>
        <dbReference type="Proteomes" id="UP000198518"/>
    </source>
</evidence>
<dbReference type="SUPFAM" id="SSF53187">
    <property type="entry name" value="Zn-dependent exopeptidases"/>
    <property type="match status" value="1"/>
</dbReference>
<evidence type="ECO:0000256" key="8">
    <source>
        <dbReference type="ARBA" id="ARBA00022670"/>
    </source>
</evidence>
<keyword evidence="18" id="KW-0458">Lysosome</keyword>
<dbReference type="Proteomes" id="UP000198518">
    <property type="component" value="Unassembled WGS sequence"/>
</dbReference>
<proteinExistence type="predicted"/>
<evidence type="ECO:0000256" key="15">
    <source>
        <dbReference type="ARBA" id="ARBA00023049"/>
    </source>
</evidence>
<keyword evidence="12" id="KW-0256">Endoplasmic reticulum</keyword>
<gene>
    <name evidence="23" type="ORF">SAMN04487945_2288</name>
</gene>
<evidence type="ECO:0000256" key="17">
    <source>
        <dbReference type="ARBA" id="ARBA00023180"/>
    </source>
</evidence>
<name>A0A1I0Q591_9EURY</name>
<keyword evidence="13" id="KW-0862">Zinc</keyword>
<keyword evidence="17" id="KW-0325">Glycoprotein</keyword>
<dbReference type="STRING" id="355548.SAMN04487945_2288"/>
<keyword evidence="14" id="KW-0333">Golgi apparatus</keyword>
<dbReference type="RefSeq" id="WP_089669509.1">
    <property type="nucleotide sequence ID" value="NZ_FOJA01000001.1"/>
</dbReference>
<evidence type="ECO:0000256" key="2">
    <source>
        <dbReference type="ARBA" id="ARBA00004371"/>
    </source>
</evidence>
<evidence type="ECO:0000256" key="11">
    <source>
        <dbReference type="ARBA" id="ARBA00022801"/>
    </source>
</evidence>
<dbReference type="Gene3D" id="3.40.630.10">
    <property type="entry name" value="Zn peptidases"/>
    <property type="match status" value="1"/>
</dbReference>
<organism evidence="23 24">
    <name type="scientific">Halobacterium jilantaiense</name>
    <dbReference type="NCBI Taxonomy" id="355548"/>
    <lineage>
        <taxon>Archaea</taxon>
        <taxon>Methanobacteriati</taxon>
        <taxon>Methanobacteriota</taxon>
        <taxon>Stenosarchaea group</taxon>
        <taxon>Halobacteria</taxon>
        <taxon>Halobacteriales</taxon>
        <taxon>Halobacteriaceae</taxon>
        <taxon>Halobacterium</taxon>
    </lineage>
</organism>
<keyword evidence="10" id="KW-0732">Signal</keyword>
<evidence type="ECO:0000256" key="20">
    <source>
        <dbReference type="ARBA" id="ARBA00033328"/>
    </source>
</evidence>
<reference evidence="23 24" key="1">
    <citation type="submission" date="2016-10" db="EMBL/GenBank/DDBJ databases">
        <authorList>
            <person name="de Groot N.N."/>
        </authorList>
    </citation>
    <scope>NUCLEOTIDE SEQUENCE [LARGE SCALE GENOMIC DNA]</scope>
    <source>
        <strain evidence="23 24">CGMCC 1.5337</strain>
    </source>
</reference>
<keyword evidence="11" id="KW-0378">Hydrolase</keyword>
<dbReference type="Pfam" id="PF02225">
    <property type="entry name" value="PA"/>
    <property type="match status" value="1"/>
</dbReference>
<dbReference type="GO" id="GO:0070573">
    <property type="term" value="F:metallodipeptidase activity"/>
    <property type="evidence" value="ECO:0007669"/>
    <property type="project" value="InterPro"/>
</dbReference>
<evidence type="ECO:0000259" key="21">
    <source>
        <dbReference type="Pfam" id="PF02225"/>
    </source>
</evidence>
<evidence type="ECO:0000256" key="10">
    <source>
        <dbReference type="ARBA" id="ARBA00022729"/>
    </source>
</evidence>
<evidence type="ECO:0000256" key="6">
    <source>
        <dbReference type="ARBA" id="ARBA00022525"/>
    </source>
</evidence>
<keyword evidence="15" id="KW-0482">Metalloprotease</keyword>
<comment type="subcellular location">
    <subcellularLocation>
        <location evidence="1">Endoplasmic reticulum</location>
    </subcellularLocation>
    <subcellularLocation>
        <location evidence="3">Golgi apparatus</location>
    </subcellularLocation>
    <subcellularLocation>
        <location evidence="2">Lysosome</location>
    </subcellularLocation>
    <subcellularLocation>
        <location evidence="4">Secreted</location>
    </subcellularLocation>
</comment>
<evidence type="ECO:0000256" key="4">
    <source>
        <dbReference type="ARBA" id="ARBA00004613"/>
    </source>
</evidence>
<evidence type="ECO:0000259" key="22">
    <source>
        <dbReference type="Pfam" id="PF04389"/>
    </source>
</evidence>
<dbReference type="CDD" id="cd04819">
    <property type="entry name" value="PA_2"/>
    <property type="match status" value="1"/>
</dbReference>
<dbReference type="EMBL" id="FOJA01000001">
    <property type="protein sequence ID" value="SEW22102.1"/>
    <property type="molecule type" value="Genomic_DNA"/>
</dbReference>
<keyword evidence="7 23" id="KW-0121">Carboxypeptidase</keyword>
<comment type="subunit">
    <text evidence="19">Homodimer. The monomeric form is inactive while the homodimer is active.</text>
</comment>
<evidence type="ECO:0000256" key="9">
    <source>
        <dbReference type="ARBA" id="ARBA00022723"/>
    </source>
</evidence>
<dbReference type="InterPro" id="IPR007484">
    <property type="entry name" value="Peptidase_M28"/>
</dbReference>
<feature type="domain" description="Peptidase M28" evidence="22">
    <location>
        <begin position="215"/>
        <end position="395"/>
    </location>
</feature>
<evidence type="ECO:0000256" key="18">
    <source>
        <dbReference type="ARBA" id="ARBA00023228"/>
    </source>
</evidence>
<evidence type="ECO:0000313" key="23">
    <source>
        <dbReference type="EMBL" id="SEW22102.1"/>
    </source>
</evidence>
<dbReference type="Gene3D" id="3.50.30.30">
    <property type="match status" value="1"/>
</dbReference>
<evidence type="ECO:0000256" key="19">
    <source>
        <dbReference type="ARBA" id="ARBA00025833"/>
    </source>
</evidence>
<keyword evidence="16" id="KW-0865">Zymogen</keyword>
<keyword evidence="9" id="KW-0479">Metal-binding</keyword>
<evidence type="ECO:0000256" key="12">
    <source>
        <dbReference type="ARBA" id="ARBA00022824"/>
    </source>
</evidence>
<dbReference type="InterPro" id="IPR046450">
    <property type="entry name" value="PA_dom_sf"/>
</dbReference>
<evidence type="ECO:0000256" key="14">
    <source>
        <dbReference type="ARBA" id="ARBA00023034"/>
    </source>
</evidence>
<dbReference type="AlphaFoldDB" id="A0A1I0Q591"/>
<feature type="domain" description="PA" evidence="21">
    <location>
        <begin position="96"/>
        <end position="188"/>
    </location>
</feature>
<keyword evidence="8" id="KW-0645">Protease</keyword>